<evidence type="ECO:0000256" key="1">
    <source>
        <dbReference type="SAM" id="MobiDB-lite"/>
    </source>
</evidence>
<sequence>GCARGAAALAGGCPLQGAWPQPTAPLPGGLDYSRPPLVRGRRSYIPVFQIRMEKMKKVKRPPL</sequence>
<protein>
    <submittedName>
        <fullName evidence="2">Uncharacterized protein</fullName>
    </submittedName>
</protein>
<comment type="caution">
    <text evidence="2">The sequence shown here is derived from an EMBL/GenBank/DDBJ whole genome shotgun (WGS) entry which is preliminary data.</text>
</comment>
<organism evidence="2 3">
    <name type="scientific">Ensete ventricosum</name>
    <name type="common">Abyssinian banana</name>
    <name type="synonym">Musa ensete</name>
    <dbReference type="NCBI Taxonomy" id="4639"/>
    <lineage>
        <taxon>Eukaryota</taxon>
        <taxon>Viridiplantae</taxon>
        <taxon>Streptophyta</taxon>
        <taxon>Embryophyta</taxon>
        <taxon>Tracheophyta</taxon>
        <taxon>Spermatophyta</taxon>
        <taxon>Magnoliopsida</taxon>
        <taxon>Liliopsida</taxon>
        <taxon>Zingiberales</taxon>
        <taxon>Musaceae</taxon>
        <taxon>Ensete</taxon>
    </lineage>
</organism>
<dbReference type="Proteomes" id="UP000287651">
    <property type="component" value="Unassembled WGS sequence"/>
</dbReference>
<feature type="non-terminal residue" evidence="2">
    <location>
        <position position="1"/>
    </location>
</feature>
<name>A0A426WYR6_ENSVE</name>
<dbReference type="AlphaFoldDB" id="A0A426WYR6"/>
<evidence type="ECO:0000313" key="3">
    <source>
        <dbReference type="Proteomes" id="UP000287651"/>
    </source>
</evidence>
<feature type="region of interest" description="Disordered" evidence="1">
    <location>
        <begin position="12"/>
        <end position="31"/>
    </location>
</feature>
<accession>A0A426WYR6</accession>
<reference evidence="2 3" key="1">
    <citation type="journal article" date="2014" name="Agronomy (Basel)">
        <title>A Draft Genome Sequence for Ensete ventricosum, the Drought-Tolerant Tree Against Hunger.</title>
        <authorList>
            <person name="Harrison J."/>
            <person name="Moore K.A."/>
            <person name="Paszkiewicz K."/>
            <person name="Jones T."/>
            <person name="Grant M."/>
            <person name="Ambacheew D."/>
            <person name="Muzemil S."/>
            <person name="Studholme D.J."/>
        </authorList>
    </citation>
    <scope>NUCLEOTIDE SEQUENCE [LARGE SCALE GENOMIC DNA]</scope>
</reference>
<gene>
    <name evidence="2" type="ORF">B296_00058961</name>
</gene>
<dbReference type="EMBL" id="AMZH03032015">
    <property type="protein sequence ID" value="RRT32443.1"/>
    <property type="molecule type" value="Genomic_DNA"/>
</dbReference>
<evidence type="ECO:0000313" key="2">
    <source>
        <dbReference type="EMBL" id="RRT32443.1"/>
    </source>
</evidence>
<proteinExistence type="predicted"/>